<evidence type="ECO:0000313" key="4">
    <source>
        <dbReference type="Proteomes" id="UP001265746"/>
    </source>
</evidence>
<dbReference type="InterPro" id="IPR051693">
    <property type="entry name" value="UPF0046_metallophosphoest"/>
</dbReference>
<accession>A0AAD9WBE6</accession>
<dbReference type="Gene3D" id="3.60.21.10">
    <property type="match status" value="1"/>
</dbReference>
<keyword evidence="4" id="KW-1185">Reference proteome</keyword>
<organism evidence="3 4">
    <name type="scientific">Phomopsis amygdali</name>
    <name type="common">Fusicoccum amygdali</name>
    <dbReference type="NCBI Taxonomy" id="1214568"/>
    <lineage>
        <taxon>Eukaryota</taxon>
        <taxon>Fungi</taxon>
        <taxon>Dikarya</taxon>
        <taxon>Ascomycota</taxon>
        <taxon>Pezizomycotina</taxon>
        <taxon>Sordariomycetes</taxon>
        <taxon>Sordariomycetidae</taxon>
        <taxon>Diaporthales</taxon>
        <taxon>Diaporthaceae</taxon>
        <taxon>Diaporthe</taxon>
    </lineage>
</organism>
<name>A0AAD9WBE6_PHOAM</name>
<feature type="region of interest" description="Disordered" evidence="1">
    <location>
        <begin position="1"/>
        <end position="30"/>
    </location>
</feature>
<dbReference type="Proteomes" id="UP001265746">
    <property type="component" value="Unassembled WGS sequence"/>
</dbReference>
<gene>
    <name evidence="3" type="ORF">N8I77_002027</name>
</gene>
<dbReference type="GO" id="GO:0016787">
    <property type="term" value="F:hydrolase activity"/>
    <property type="evidence" value="ECO:0007669"/>
    <property type="project" value="InterPro"/>
</dbReference>
<dbReference type="PANTHER" id="PTHR12905">
    <property type="entry name" value="METALLOPHOSPHOESTERASE"/>
    <property type="match status" value="1"/>
</dbReference>
<evidence type="ECO:0000256" key="1">
    <source>
        <dbReference type="SAM" id="MobiDB-lite"/>
    </source>
</evidence>
<dbReference type="InterPro" id="IPR004843">
    <property type="entry name" value="Calcineurin-like_PHP"/>
</dbReference>
<dbReference type="AlphaFoldDB" id="A0AAD9WBE6"/>
<reference evidence="3" key="1">
    <citation type="submission" date="2023-06" db="EMBL/GenBank/DDBJ databases">
        <authorList>
            <person name="Noh H."/>
        </authorList>
    </citation>
    <scope>NUCLEOTIDE SEQUENCE</scope>
    <source>
        <strain evidence="3">DUCC20226</strain>
    </source>
</reference>
<sequence length="250" mass="28078">MSEPSQNQQVTTEARSEQDSTSVPTPSGNNLDALAVGKWVIRDQSETRVSKNHVNTRFFIISDTHSSDRINEATQGQSADVLILCGDITRHSLIEEYKYVGQVLGEVDAPLKLVIPGNHDGSLDESRFWDEWDTSYNNWPVRKGVQDVDQLAKLFGHRGDAKKALERYGFQVLNEGHNTFNLRNGATLKVYASPYTPSRGKGEKGKRGSPYRAFQYGQENGHEFLIDEDVDIVITHGPPVRSFPRLFVPF</sequence>
<dbReference type="Pfam" id="PF00149">
    <property type="entry name" value="Metallophos"/>
    <property type="match status" value="1"/>
</dbReference>
<proteinExistence type="predicted"/>
<evidence type="ECO:0000313" key="3">
    <source>
        <dbReference type="EMBL" id="KAK2615259.1"/>
    </source>
</evidence>
<feature type="domain" description="Calcineurin-like phosphoesterase" evidence="2">
    <location>
        <begin position="57"/>
        <end position="234"/>
    </location>
</feature>
<evidence type="ECO:0000259" key="2">
    <source>
        <dbReference type="Pfam" id="PF00149"/>
    </source>
</evidence>
<dbReference type="EMBL" id="JAUJFL010000001">
    <property type="protein sequence ID" value="KAK2615259.1"/>
    <property type="molecule type" value="Genomic_DNA"/>
</dbReference>
<dbReference type="PANTHER" id="PTHR12905:SF0">
    <property type="entry name" value="CALCINEURIN-LIKE PHOSPHOESTERASE DOMAIN-CONTAINING PROTEIN"/>
    <property type="match status" value="1"/>
</dbReference>
<comment type="caution">
    <text evidence="3">The sequence shown here is derived from an EMBL/GenBank/DDBJ whole genome shotgun (WGS) entry which is preliminary data.</text>
</comment>
<protein>
    <recommendedName>
        <fullName evidence="2">Calcineurin-like phosphoesterase domain-containing protein</fullName>
    </recommendedName>
</protein>
<dbReference type="InterPro" id="IPR029052">
    <property type="entry name" value="Metallo-depent_PP-like"/>
</dbReference>
<dbReference type="SUPFAM" id="SSF56300">
    <property type="entry name" value="Metallo-dependent phosphatases"/>
    <property type="match status" value="1"/>
</dbReference>